<keyword evidence="3" id="KW-1003">Cell membrane</keyword>
<keyword evidence="5 8" id="KW-1133">Transmembrane helix</keyword>
<evidence type="ECO:0000313" key="10">
    <source>
        <dbReference type="EMBL" id="SMC87704.1"/>
    </source>
</evidence>
<dbReference type="InterPro" id="IPR000620">
    <property type="entry name" value="EamA_dom"/>
</dbReference>
<feature type="transmembrane region" description="Helical" evidence="8">
    <location>
        <begin position="284"/>
        <end position="305"/>
    </location>
</feature>
<dbReference type="GO" id="GO:0005886">
    <property type="term" value="C:plasma membrane"/>
    <property type="evidence" value="ECO:0007669"/>
    <property type="project" value="UniProtKB-SubCell"/>
</dbReference>
<dbReference type="PANTHER" id="PTHR42920:SF5">
    <property type="entry name" value="EAMA DOMAIN-CONTAINING PROTEIN"/>
    <property type="match status" value="1"/>
</dbReference>
<evidence type="ECO:0000256" key="4">
    <source>
        <dbReference type="ARBA" id="ARBA00022692"/>
    </source>
</evidence>
<dbReference type="SUPFAM" id="SSF103481">
    <property type="entry name" value="Multidrug resistance efflux transporter EmrE"/>
    <property type="match status" value="2"/>
</dbReference>
<evidence type="ECO:0000313" key="11">
    <source>
        <dbReference type="Proteomes" id="UP000192790"/>
    </source>
</evidence>
<dbReference type="Pfam" id="PF00892">
    <property type="entry name" value="EamA"/>
    <property type="match status" value="2"/>
</dbReference>
<dbReference type="STRING" id="1122930.SAMN02745168_0206"/>
<feature type="region of interest" description="Disordered" evidence="7">
    <location>
        <begin position="310"/>
        <end position="340"/>
    </location>
</feature>
<evidence type="ECO:0000256" key="5">
    <source>
        <dbReference type="ARBA" id="ARBA00022989"/>
    </source>
</evidence>
<evidence type="ECO:0000256" key="3">
    <source>
        <dbReference type="ARBA" id="ARBA00022475"/>
    </source>
</evidence>
<dbReference type="PANTHER" id="PTHR42920">
    <property type="entry name" value="OS03G0707200 PROTEIN-RELATED"/>
    <property type="match status" value="1"/>
</dbReference>
<comment type="similarity">
    <text evidence="2">Belongs to the EamA transporter family.</text>
</comment>
<feature type="transmembrane region" description="Helical" evidence="8">
    <location>
        <begin position="32"/>
        <end position="54"/>
    </location>
</feature>
<comment type="subcellular location">
    <subcellularLocation>
        <location evidence="1">Cell membrane</location>
        <topology evidence="1">Multi-pass membrane protein</topology>
    </subcellularLocation>
</comment>
<evidence type="ECO:0000256" key="7">
    <source>
        <dbReference type="SAM" id="MobiDB-lite"/>
    </source>
</evidence>
<dbReference type="EMBL" id="FWXW01000012">
    <property type="protein sequence ID" value="SMC87704.1"/>
    <property type="molecule type" value="Genomic_DNA"/>
</dbReference>
<feature type="transmembrane region" description="Helical" evidence="8">
    <location>
        <begin position="66"/>
        <end position="87"/>
    </location>
</feature>
<reference evidence="10 11" key="1">
    <citation type="submission" date="2017-04" db="EMBL/GenBank/DDBJ databases">
        <authorList>
            <person name="Afonso C.L."/>
            <person name="Miller P.J."/>
            <person name="Scott M.A."/>
            <person name="Spackman E."/>
            <person name="Goraichik I."/>
            <person name="Dimitrov K.M."/>
            <person name="Suarez D.L."/>
            <person name="Swayne D.E."/>
        </authorList>
    </citation>
    <scope>NUCLEOTIDE SEQUENCE [LARGE SCALE GENOMIC DNA]</scope>
    <source>
        <strain evidence="10 11">DSM 12816</strain>
    </source>
</reference>
<gene>
    <name evidence="10" type="ORF">SAMN02745168_0206</name>
</gene>
<feature type="domain" description="EamA" evidence="9">
    <location>
        <begin position="148"/>
        <end position="300"/>
    </location>
</feature>
<dbReference type="InterPro" id="IPR037185">
    <property type="entry name" value="EmrE-like"/>
</dbReference>
<feature type="compositionally biased region" description="Basic and acidic residues" evidence="7">
    <location>
        <begin position="316"/>
        <end position="332"/>
    </location>
</feature>
<feature type="transmembrane region" description="Helical" evidence="8">
    <location>
        <begin position="7"/>
        <end position="26"/>
    </location>
</feature>
<feature type="domain" description="EamA" evidence="9">
    <location>
        <begin position="3"/>
        <end position="138"/>
    </location>
</feature>
<protein>
    <submittedName>
        <fullName evidence="10">Threonine/homoserine efflux transporter RhtA</fullName>
    </submittedName>
</protein>
<dbReference type="InterPro" id="IPR051258">
    <property type="entry name" value="Diverse_Substrate_Transporter"/>
</dbReference>
<evidence type="ECO:0000256" key="2">
    <source>
        <dbReference type="ARBA" id="ARBA00007362"/>
    </source>
</evidence>
<evidence type="ECO:0000256" key="1">
    <source>
        <dbReference type="ARBA" id="ARBA00004651"/>
    </source>
</evidence>
<feature type="transmembrane region" description="Helical" evidence="8">
    <location>
        <begin position="228"/>
        <end position="249"/>
    </location>
</feature>
<feature type="transmembrane region" description="Helical" evidence="8">
    <location>
        <begin position="122"/>
        <end position="141"/>
    </location>
</feature>
<evidence type="ECO:0000259" key="9">
    <source>
        <dbReference type="Pfam" id="PF00892"/>
    </source>
</evidence>
<proteinExistence type="inferred from homology"/>
<dbReference type="RefSeq" id="WP_084235624.1">
    <property type="nucleotide sequence ID" value="NZ_FWXW01000012.1"/>
</dbReference>
<evidence type="ECO:0000256" key="8">
    <source>
        <dbReference type="SAM" id="Phobius"/>
    </source>
</evidence>
<organism evidence="10 11">
    <name type="scientific">Papillibacter cinnamivorans DSM 12816</name>
    <dbReference type="NCBI Taxonomy" id="1122930"/>
    <lineage>
        <taxon>Bacteria</taxon>
        <taxon>Bacillati</taxon>
        <taxon>Bacillota</taxon>
        <taxon>Clostridia</taxon>
        <taxon>Eubacteriales</taxon>
        <taxon>Oscillospiraceae</taxon>
        <taxon>Papillibacter</taxon>
    </lineage>
</organism>
<dbReference type="AlphaFoldDB" id="A0A1W2CRX3"/>
<feature type="transmembrane region" description="Helical" evidence="8">
    <location>
        <begin position="147"/>
        <end position="166"/>
    </location>
</feature>
<keyword evidence="11" id="KW-1185">Reference proteome</keyword>
<dbReference type="OrthoDB" id="9813604at2"/>
<dbReference type="Proteomes" id="UP000192790">
    <property type="component" value="Unassembled WGS sequence"/>
</dbReference>
<keyword evidence="4 8" id="KW-0812">Transmembrane</keyword>
<dbReference type="Gene3D" id="1.10.3730.20">
    <property type="match status" value="1"/>
</dbReference>
<feature type="transmembrane region" description="Helical" evidence="8">
    <location>
        <begin position="178"/>
        <end position="208"/>
    </location>
</feature>
<name>A0A1W2CRX3_9FIRM</name>
<accession>A0A1W2CRX3</accession>
<feature type="transmembrane region" description="Helical" evidence="8">
    <location>
        <begin position="256"/>
        <end position="278"/>
    </location>
</feature>
<feature type="transmembrane region" description="Helical" evidence="8">
    <location>
        <begin position="93"/>
        <end position="115"/>
    </location>
</feature>
<evidence type="ECO:0000256" key="6">
    <source>
        <dbReference type="ARBA" id="ARBA00023136"/>
    </source>
</evidence>
<keyword evidence="6 8" id="KW-0472">Membrane</keyword>
<sequence>MKKGYLYILLSAVLFSSVEIALKFFAGSFNPIQLSFLRFLIGAVVLMPLSVKGLKKRNRRFGARDFSFFALTGFICVVISMVLYQMALLYSPASMVAVLICSNPVFIALFAHWILREEVHKHTVFSLIVSIAGIIVILNPGHVSGQTLGLVLTVLAAVTVALYSVIGHTRSGEYGGVALTCFTFLFGSMEMLSLICLTRIGFVSSFFAQLGLPVFSNIPILSGINGHTLPSLLFIGVFNTGLGYAFYFLAMEATSAITASLVFFIKPALAPVLALLIVHEAISVHMIFGILLILGGSMISLIPGFKAARNKASKSTGKEYPEPDKNESRIEIEQTAVPPE</sequence>